<dbReference type="CDD" id="cd02440">
    <property type="entry name" value="AdoMet_MTases"/>
    <property type="match status" value="1"/>
</dbReference>
<comment type="caution">
    <text evidence="2">The sequence shown here is derived from an EMBL/GenBank/DDBJ whole genome shotgun (WGS) entry which is preliminary data.</text>
</comment>
<feature type="domain" description="Methyltransferase" evidence="1">
    <location>
        <begin position="32"/>
        <end position="108"/>
    </location>
</feature>
<evidence type="ECO:0000313" key="2">
    <source>
        <dbReference type="EMBL" id="OGZ95371.1"/>
    </source>
</evidence>
<dbReference type="InterPro" id="IPR041698">
    <property type="entry name" value="Methyltransf_25"/>
</dbReference>
<dbReference type="InterPro" id="IPR029063">
    <property type="entry name" value="SAM-dependent_MTases_sf"/>
</dbReference>
<name>A0A1G2KA06_9BACT</name>
<protein>
    <recommendedName>
        <fullName evidence="1">Methyltransferase domain-containing protein</fullName>
    </recommendedName>
</protein>
<evidence type="ECO:0000313" key="3">
    <source>
        <dbReference type="Proteomes" id="UP000177152"/>
    </source>
</evidence>
<sequence length="226" mass="25575">MSIHDGTYQLHEGAYGEFKFYQKIAKESGGPVLDLATGGGRICITLAKAGITCVGMDASPHSLVIAKKAVAELPQELRGKASFIEGDMCDFNFPGRFPLIINAFESFWFILRMAAIKDLGINEYEWWLGNEQQKDNEVFMLIYQKAESCIRSIMRSLAPRGKFIIDGPISHLLFQEEKKEVAHAWWLDMADTYKFSVRFADYNDLNKSVFDLNALHRPDVVIGQKI</sequence>
<gene>
    <name evidence="2" type="ORF">A2633_04275</name>
</gene>
<accession>A0A1G2KA06</accession>
<proteinExistence type="predicted"/>
<dbReference type="SUPFAM" id="SSF53335">
    <property type="entry name" value="S-adenosyl-L-methionine-dependent methyltransferases"/>
    <property type="match status" value="1"/>
</dbReference>
<dbReference type="Gene3D" id="3.40.50.150">
    <property type="entry name" value="Vaccinia Virus protein VP39"/>
    <property type="match status" value="1"/>
</dbReference>
<organism evidence="2 3">
    <name type="scientific">Candidatus Sungbacteria bacterium RIFCSPHIGHO2_01_FULL_47_32</name>
    <dbReference type="NCBI Taxonomy" id="1802264"/>
    <lineage>
        <taxon>Bacteria</taxon>
        <taxon>Candidatus Sungiibacteriota</taxon>
    </lineage>
</organism>
<dbReference type="Proteomes" id="UP000177152">
    <property type="component" value="Unassembled WGS sequence"/>
</dbReference>
<dbReference type="AlphaFoldDB" id="A0A1G2KA06"/>
<dbReference type="Pfam" id="PF13649">
    <property type="entry name" value="Methyltransf_25"/>
    <property type="match status" value="1"/>
</dbReference>
<evidence type="ECO:0000259" key="1">
    <source>
        <dbReference type="Pfam" id="PF13649"/>
    </source>
</evidence>
<reference evidence="2 3" key="1">
    <citation type="journal article" date="2016" name="Nat. Commun.">
        <title>Thousands of microbial genomes shed light on interconnected biogeochemical processes in an aquifer system.</title>
        <authorList>
            <person name="Anantharaman K."/>
            <person name="Brown C.T."/>
            <person name="Hug L.A."/>
            <person name="Sharon I."/>
            <person name="Castelle C.J."/>
            <person name="Probst A.J."/>
            <person name="Thomas B.C."/>
            <person name="Singh A."/>
            <person name="Wilkins M.J."/>
            <person name="Karaoz U."/>
            <person name="Brodie E.L."/>
            <person name="Williams K.H."/>
            <person name="Hubbard S.S."/>
            <person name="Banfield J.F."/>
        </authorList>
    </citation>
    <scope>NUCLEOTIDE SEQUENCE [LARGE SCALE GENOMIC DNA]</scope>
</reference>
<dbReference type="EMBL" id="MHQC01000011">
    <property type="protein sequence ID" value="OGZ95371.1"/>
    <property type="molecule type" value="Genomic_DNA"/>
</dbReference>